<evidence type="ECO:0000313" key="4">
    <source>
        <dbReference type="Proteomes" id="UP000799324"/>
    </source>
</evidence>
<reference evidence="3" key="1">
    <citation type="journal article" date="2020" name="Stud. Mycol.">
        <title>101 Dothideomycetes genomes: a test case for predicting lifestyles and emergence of pathogens.</title>
        <authorList>
            <person name="Haridas S."/>
            <person name="Albert R."/>
            <person name="Binder M."/>
            <person name="Bloem J."/>
            <person name="Labutti K."/>
            <person name="Salamov A."/>
            <person name="Andreopoulos B."/>
            <person name="Baker S."/>
            <person name="Barry K."/>
            <person name="Bills G."/>
            <person name="Bluhm B."/>
            <person name="Cannon C."/>
            <person name="Castanera R."/>
            <person name="Culley D."/>
            <person name="Daum C."/>
            <person name="Ezra D."/>
            <person name="Gonzalez J."/>
            <person name="Henrissat B."/>
            <person name="Kuo A."/>
            <person name="Liang C."/>
            <person name="Lipzen A."/>
            <person name="Lutzoni F."/>
            <person name="Magnuson J."/>
            <person name="Mondo S."/>
            <person name="Nolan M."/>
            <person name="Ohm R."/>
            <person name="Pangilinan J."/>
            <person name="Park H.-J."/>
            <person name="Ramirez L."/>
            <person name="Alfaro M."/>
            <person name="Sun H."/>
            <person name="Tritt A."/>
            <person name="Yoshinaga Y."/>
            <person name="Zwiers L.-H."/>
            <person name="Turgeon B."/>
            <person name="Goodwin S."/>
            <person name="Spatafora J."/>
            <person name="Crous P."/>
            <person name="Grigoriev I."/>
        </authorList>
    </citation>
    <scope>NUCLEOTIDE SEQUENCE</scope>
    <source>
        <strain evidence="3">CBS 122681</strain>
    </source>
</reference>
<sequence>MALCAASRPLSCHCPACTPWLRHLTLIFSLSRMANDTRSLLDRWMSEQKDLHVSGASMVKWDEGLRELREHTASPFERGKKRPADGNAEEMDEKAIEVRREMVSRFQRQLLEIRASQLQQELRKLDDDIKKVGEQRRRASLAITSYQSAKCASIEKGYSHMRGPLAAIQQPNYSTLGTGSVASGSTIGSKRAIQRPTQRGPLAYLTRGSTWPTKLEPTQGPESGFTRKIAHLPAPQKHQDRIFKVTLRPRPKSLPPTRAASISGDIVGDKGSTR</sequence>
<dbReference type="EMBL" id="MU004338">
    <property type="protein sequence ID" value="KAF2656290.1"/>
    <property type="molecule type" value="Genomic_DNA"/>
</dbReference>
<evidence type="ECO:0000256" key="2">
    <source>
        <dbReference type="SAM" id="MobiDB-lite"/>
    </source>
</evidence>
<evidence type="ECO:0000256" key="1">
    <source>
        <dbReference type="SAM" id="Coils"/>
    </source>
</evidence>
<feature type="region of interest" description="Disordered" evidence="2">
    <location>
        <begin position="248"/>
        <end position="274"/>
    </location>
</feature>
<feature type="region of interest" description="Disordered" evidence="2">
    <location>
        <begin position="72"/>
        <end position="92"/>
    </location>
</feature>
<keyword evidence="1" id="KW-0175">Coiled coil</keyword>
<organism evidence="3 4">
    <name type="scientific">Lophiostoma macrostomum CBS 122681</name>
    <dbReference type="NCBI Taxonomy" id="1314788"/>
    <lineage>
        <taxon>Eukaryota</taxon>
        <taxon>Fungi</taxon>
        <taxon>Dikarya</taxon>
        <taxon>Ascomycota</taxon>
        <taxon>Pezizomycotina</taxon>
        <taxon>Dothideomycetes</taxon>
        <taxon>Pleosporomycetidae</taxon>
        <taxon>Pleosporales</taxon>
        <taxon>Lophiostomataceae</taxon>
        <taxon>Lophiostoma</taxon>
    </lineage>
</organism>
<evidence type="ECO:0000313" key="3">
    <source>
        <dbReference type="EMBL" id="KAF2656290.1"/>
    </source>
</evidence>
<name>A0A6A6T909_9PLEO</name>
<gene>
    <name evidence="3" type="ORF">K491DRAFT_778106</name>
</gene>
<dbReference type="Proteomes" id="UP000799324">
    <property type="component" value="Unassembled WGS sequence"/>
</dbReference>
<accession>A0A6A6T909</accession>
<protein>
    <submittedName>
        <fullName evidence="3">Uncharacterized protein</fullName>
    </submittedName>
</protein>
<keyword evidence="4" id="KW-1185">Reference proteome</keyword>
<proteinExistence type="predicted"/>
<dbReference type="AlphaFoldDB" id="A0A6A6T909"/>
<feature type="coiled-coil region" evidence="1">
    <location>
        <begin position="108"/>
        <end position="135"/>
    </location>
</feature>